<sequence>MIPSDVLGRVYCLKIGDSTATGFAIDVDNRQYIVTAKHFAINLSDGTPLQLMFEGKWNNLGGTLVGHASGEIDISVLTLDGIASNPDLKLIPDQAILYGQDVYFVGYPYGSWGDSKTAFIGRPIPFVRKAIVSCVEDGPNGEHRNFLDGHNVPGFSGGPVVYSANPPYDFKVTSVISGYKFVEQPVYIGTKKTDATVQYNTGIIITYGIRHALDLINSNPIGAVIKK</sequence>
<dbReference type="SUPFAM" id="SSF50494">
    <property type="entry name" value="Trypsin-like serine proteases"/>
    <property type="match status" value="1"/>
</dbReference>
<keyword evidence="2" id="KW-1185">Reference proteome</keyword>
<evidence type="ECO:0000313" key="1">
    <source>
        <dbReference type="EMBL" id="SKC77646.1"/>
    </source>
</evidence>
<dbReference type="AlphaFoldDB" id="A0A1T5LNU1"/>
<proteinExistence type="predicted"/>
<dbReference type="Pfam" id="PF13365">
    <property type="entry name" value="Trypsin_2"/>
    <property type="match status" value="1"/>
</dbReference>
<dbReference type="Gene3D" id="2.40.10.120">
    <property type="match status" value="1"/>
</dbReference>
<dbReference type="RefSeq" id="WP_079688126.1">
    <property type="nucleotide sequence ID" value="NZ_FUZU01000002.1"/>
</dbReference>
<gene>
    <name evidence="1" type="ORF">SAMN05660236_3618</name>
</gene>
<dbReference type="InterPro" id="IPR009003">
    <property type="entry name" value="Peptidase_S1_PA"/>
</dbReference>
<dbReference type="EMBL" id="FUZU01000002">
    <property type="protein sequence ID" value="SKC77646.1"/>
    <property type="molecule type" value="Genomic_DNA"/>
</dbReference>
<organism evidence="1 2">
    <name type="scientific">Ohtaekwangia koreensis</name>
    <dbReference type="NCBI Taxonomy" id="688867"/>
    <lineage>
        <taxon>Bacteria</taxon>
        <taxon>Pseudomonadati</taxon>
        <taxon>Bacteroidota</taxon>
        <taxon>Cytophagia</taxon>
        <taxon>Cytophagales</taxon>
        <taxon>Fulvivirgaceae</taxon>
        <taxon>Ohtaekwangia</taxon>
    </lineage>
</organism>
<protein>
    <submittedName>
        <fullName evidence="1">Trypsin-like peptidase domain-containing protein</fullName>
    </submittedName>
</protein>
<evidence type="ECO:0000313" key="2">
    <source>
        <dbReference type="Proteomes" id="UP000190961"/>
    </source>
</evidence>
<dbReference type="OrthoDB" id="4696264at2"/>
<dbReference type="Proteomes" id="UP000190961">
    <property type="component" value="Unassembled WGS sequence"/>
</dbReference>
<dbReference type="STRING" id="688867.SAMN05660236_3618"/>
<name>A0A1T5LNU1_9BACT</name>
<accession>A0A1T5LNU1</accession>
<reference evidence="1 2" key="1">
    <citation type="submission" date="2017-02" db="EMBL/GenBank/DDBJ databases">
        <authorList>
            <person name="Peterson S.W."/>
        </authorList>
    </citation>
    <scope>NUCLEOTIDE SEQUENCE [LARGE SCALE GENOMIC DNA]</scope>
    <source>
        <strain evidence="1 2">DSM 25262</strain>
    </source>
</reference>